<organism evidence="1 2">
    <name type="scientific">Raoultella planticola</name>
    <name type="common">Klebsiella planticola</name>
    <dbReference type="NCBI Taxonomy" id="575"/>
    <lineage>
        <taxon>Bacteria</taxon>
        <taxon>Pseudomonadati</taxon>
        <taxon>Pseudomonadota</taxon>
        <taxon>Gammaproteobacteria</taxon>
        <taxon>Enterobacterales</taxon>
        <taxon>Enterobacteriaceae</taxon>
        <taxon>Klebsiella/Raoultella group</taxon>
        <taxon>Raoultella</taxon>
    </lineage>
</organism>
<keyword evidence="1" id="KW-0808">Transferase</keyword>
<proteinExistence type="predicted"/>
<dbReference type="EC" id="2.4.1.-" evidence="1"/>
<protein>
    <submittedName>
        <fullName evidence="1">Glucans biosynthesis glucosyltransferase H</fullName>
        <ecNumber evidence="1">2.4.1.-</ecNumber>
    </submittedName>
</protein>
<accession>A0A485CU84</accession>
<dbReference type="Proteomes" id="UP000345637">
    <property type="component" value="Unassembled WGS sequence"/>
</dbReference>
<evidence type="ECO:0000313" key="1">
    <source>
        <dbReference type="EMBL" id="VFS88379.1"/>
    </source>
</evidence>
<evidence type="ECO:0000313" key="2">
    <source>
        <dbReference type="Proteomes" id="UP000345637"/>
    </source>
</evidence>
<dbReference type="GO" id="GO:0016757">
    <property type="term" value="F:glycosyltransferase activity"/>
    <property type="evidence" value="ECO:0007669"/>
    <property type="project" value="UniProtKB-KW"/>
</dbReference>
<dbReference type="EMBL" id="CAADJE010000035">
    <property type="protein sequence ID" value="VFS88379.1"/>
    <property type="molecule type" value="Genomic_DNA"/>
</dbReference>
<keyword evidence="1" id="KW-0328">Glycosyltransferase</keyword>
<dbReference type="AlphaFoldDB" id="A0A485CU84"/>
<reference evidence="1 2" key="1">
    <citation type="submission" date="2019-03" db="EMBL/GenBank/DDBJ databases">
        <authorList>
            <consortium name="Pathogen Informatics"/>
        </authorList>
    </citation>
    <scope>NUCLEOTIDE SEQUENCE [LARGE SCALE GENOMIC DNA]</scope>
    <source>
        <strain evidence="1 2">NCTC12998</strain>
    </source>
</reference>
<sequence>MLKDTDAYLTLNRQRSLDDGFMHAVFNPSFNALATAMATARHRHGQILDIARERHVEQALNETPDKLNRDRRLVLLSDPVTLSRLHYRVWAAPEKYSSWVSAYQQVTLNPLALKTK</sequence>
<name>A0A485CU84_RAOPL</name>
<gene>
    <name evidence="1" type="primary">mdoH_5</name>
    <name evidence="1" type="ORF">NCTC12998_06517</name>
</gene>